<proteinExistence type="predicted"/>
<dbReference type="EMBL" id="BARV01017819">
    <property type="protein sequence ID" value="GAI27675.1"/>
    <property type="molecule type" value="Genomic_DNA"/>
</dbReference>
<evidence type="ECO:0000313" key="1">
    <source>
        <dbReference type="EMBL" id="GAI27675.1"/>
    </source>
</evidence>
<protein>
    <submittedName>
        <fullName evidence="1">Uncharacterized protein</fullName>
    </submittedName>
</protein>
<feature type="non-terminal residue" evidence="1">
    <location>
        <position position="1"/>
    </location>
</feature>
<gene>
    <name evidence="1" type="ORF">S06H3_30279</name>
</gene>
<name>X1NLI7_9ZZZZ</name>
<dbReference type="AlphaFoldDB" id="X1NLI7"/>
<comment type="caution">
    <text evidence="1">The sequence shown here is derived from an EMBL/GenBank/DDBJ whole genome shotgun (WGS) entry which is preliminary data.</text>
</comment>
<organism evidence="1">
    <name type="scientific">marine sediment metagenome</name>
    <dbReference type="NCBI Taxonomy" id="412755"/>
    <lineage>
        <taxon>unclassified sequences</taxon>
        <taxon>metagenomes</taxon>
        <taxon>ecological metagenomes</taxon>
    </lineage>
</organism>
<sequence length="30" mass="3393">EITTEPADRQTYLQSFNISTALLLNIDLIV</sequence>
<accession>X1NLI7</accession>
<reference evidence="1" key="1">
    <citation type="journal article" date="2014" name="Front. Microbiol.">
        <title>High frequency of phylogenetically diverse reductive dehalogenase-homologous genes in deep subseafloor sedimentary metagenomes.</title>
        <authorList>
            <person name="Kawai M."/>
            <person name="Futagami T."/>
            <person name="Toyoda A."/>
            <person name="Takaki Y."/>
            <person name="Nishi S."/>
            <person name="Hori S."/>
            <person name="Arai W."/>
            <person name="Tsubouchi T."/>
            <person name="Morono Y."/>
            <person name="Uchiyama I."/>
            <person name="Ito T."/>
            <person name="Fujiyama A."/>
            <person name="Inagaki F."/>
            <person name="Takami H."/>
        </authorList>
    </citation>
    <scope>NUCLEOTIDE SEQUENCE</scope>
    <source>
        <strain evidence="1">Expedition CK06-06</strain>
    </source>
</reference>